<keyword evidence="4" id="KW-1185">Reference proteome</keyword>
<dbReference type="Proteomes" id="UP000179807">
    <property type="component" value="Unassembled WGS sequence"/>
</dbReference>
<proteinExistence type="predicted"/>
<dbReference type="InterPro" id="IPR024395">
    <property type="entry name" value="CLASP_N_dom"/>
</dbReference>
<sequence length="711" mass="79571">MKKLLQNFLKEIFPSEILFEKMSRRGSDAQNYSLADLPSLFENPLAGISPATLRQNFDAALELETLKTKLQSKSDWNIKCEAILRVMSLIKGGIFNFSGFDFSEIAQDIAACVTDLRSTLVRWGSMCATAAAQTLGSQFSNYVDIFIPAFFKQTTHGTAIISQSCRLAILQIAASTPHRRTVRCILNEVSSKSTVHRKIVAESILKIQQFWPPSSYQSSLNHIKNVINDLKTDKSSEVRQISRELDSFQPGPRTPSPRKQSQQIAFTREKEQQQSKSPLSYSSNTLKGSKKVGSVSPYASSSPNSSNSTIMNSQPNSPRISINSPCSSNSSYASPNSPHSSSTTIFNSNYTLSMPSNSSEASFIAQQVSNMLQNPNKFDPQKHQISEIIPHAVSLSPDNSIWQTVIVSLLEECPKDLKKGMTSILNSTKFNEIILRKALAVYGFDDLINDFKKGVDKISFGAAVLTKVPEYELSENSIFLLRQFAKKKSKIPDSKTVIESLDGKSLSIQKAMQMIVNCLINGKPYHDLLRIIFESEDHSPLQGSLGMISDLLEHKDVKVVERTIKFIEDLSVCNLNVPLDTLVEPIVNLLKDSQSIIPPIAERCLLRMMNTINFKSTIFPLIDESPGEIGIIMEEFFSSLSKNELTKYKEIVPDAILPLFESKHLTARRTAVMLYVRFLIAFGESFREQISKISEINQTLVQRFYDQQHKT</sequence>
<dbReference type="AlphaFoldDB" id="A0A1J4JRJ9"/>
<dbReference type="GO" id="GO:0000278">
    <property type="term" value="P:mitotic cell cycle"/>
    <property type="evidence" value="ECO:0007669"/>
    <property type="project" value="UniProtKB-ARBA"/>
</dbReference>
<dbReference type="SUPFAM" id="SSF48371">
    <property type="entry name" value="ARM repeat"/>
    <property type="match status" value="1"/>
</dbReference>
<feature type="compositionally biased region" description="Basic and acidic residues" evidence="1">
    <location>
        <begin position="233"/>
        <end position="246"/>
    </location>
</feature>
<protein>
    <recommendedName>
        <fullName evidence="2">CLASP N-terminal domain-containing protein</fullName>
    </recommendedName>
</protein>
<dbReference type="PANTHER" id="PTHR21567">
    <property type="entry name" value="CLASP"/>
    <property type="match status" value="1"/>
</dbReference>
<dbReference type="InterPro" id="IPR016024">
    <property type="entry name" value="ARM-type_fold"/>
</dbReference>
<dbReference type="VEuPathDB" id="TrichDB:TRFO_33281"/>
<gene>
    <name evidence="3" type="ORF">TRFO_33281</name>
</gene>
<feature type="domain" description="CLASP N-terminal" evidence="2">
    <location>
        <begin position="71"/>
        <end position="244"/>
    </location>
</feature>
<reference evidence="3" key="1">
    <citation type="submission" date="2016-10" db="EMBL/GenBank/DDBJ databases">
        <authorList>
            <person name="Benchimol M."/>
            <person name="Almeida L.G."/>
            <person name="Vasconcelos A.T."/>
            <person name="Perreira-Neves A."/>
            <person name="Rosa I.A."/>
            <person name="Tasca T."/>
            <person name="Bogo M.R."/>
            <person name="de Souza W."/>
        </authorList>
    </citation>
    <scope>NUCLEOTIDE SEQUENCE [LARGE SCALE GENOMIC DNA]</scope>
    <source>
        <strain evidence="3">K</strain>
    </source>
</reference>
<dbReference type="EMBL" id="MLAK01000970">
    <property type="protein sequence ID" value="OHT00148.1"/>
    <property type="molecule type" value="Genomic_DNA"/>
</dbReference>
<feature type="compositionally biased region" description="Polar residues" evidence="1">
    <location>
        <begin position="274"/>
        <end position="287"/>
    </location>
</feature>
<evidence type="ECO:0000259" key="2">
    <source>
        <dbReference type="Pfam" id="PF12348"/>
    </source>
</evidence>
<dbReference type="GO" id="GO:0005819">
    <property type="term" value="C:spindle"/>
    <property type="evidence" value="ECO:0007669"/>
    <property type="project" value="UniProtKB-ARBA"/>
</dbReference>
<dbReference type="Pfam" id="PF12348">
    <property type="entry name" value="CLASP_N"/>
    <property type="match status" value="1"/>
</dbReference>
<dbReference type="GO" id="GO:0005881">
    <property type="term" value="C:cytoplasmic microtubule"/>
    <property type="evidence" value="ECO:0007669"/>
    <property type="project" value="TreeGrafter"/>
</dbReference>
<dbReference type="GO" id="GO:0000226">
    <property type="term" value="P:microtubule cytoskeleton organization"/>
    <property type="evidence" value="ECO:0007669"/>
    <property type="project" value="UniProtKB-ARBA"/>
</dbReference>
<dbReference type="OrthoDB" id="10635441at2759"/>
<dbReference type="PANTHER" id="PTHR21567:SF9">
    <property type="entry name" value="CLIP-ASSOCIATING PROTEIN"/>
    <property type="match status" value="1"/>
</dbReference>
<evidence type="ECO:0000256" key="1">
    <source>
        <dbReference type="SAM" id="MobiDB-lite"/>
    </source>
</evidence>
<comment type="caution">
    <text evidence="3">The sequence shown here is derived from an EMBL/GenBank/DDBJ whole genome shotgun (WGS) entry which is preliminary data.</text>
</comment>
<dbReference type="GO" id="GO:0008017">
    <property type="term" value="F:microtubule binding"/>
    <property type="evidence" value="ECO:0007669"/>
    <property type="project" value="TreeGrafter"/>
</dbReference>
<evidence type="ECO:0000313" key="3">
    <source>
        <dbReference type="EMBL" id="OHT00148.1"/>
    </source>
</evidence>
<organism evidence="3 4">
    <name type="scientific">Tritrichomonas foetus</name>
    <dbReference type="NCBI Taxonomy" id="1144522"/>
    <lineage>
        <taxon>Eukaryota</taxon>
        <taxon>Metamonada</taxon>
        <taxon>Parabasalia</taxon>
        <taxon>Tritrichomonadida</taxon>
        <taxon>Tritrichomonadidae</taxon>
        <taxon>Tritrichomonas</taxon>
    </lineage>
</organism>
<evidence type="ECO:0000313" key="4">
    <source>
        <dbReference type="Proteomes" id="UP000179807"/>
    </source>
</evidence>
<feature type="compositionally biased region" description="Low complexity" evidence="1">
    <location>
        <begin position="294"/>
        <end position="340"/>
    </location>
</feature>
<name>A0A1J4JRJ9_9EUKA</name>
<dbReference type="InterPro" id="IPR011989">
    <property type="entry name" value="ARM-like"/>
</dbReference>
<feature type="region of interest" description="Disordered" evidence="1">
    <location>
        <begin position="233"/>
        <end position="340"/>
    </location>
</feature>
<dbReference type="RefSeq" id="XP_068353284.1">
    <property type="nucleotide sequence ID" value="XM_068508989.1"/>
</dbReference>
<dbReference type="GeneID" id="94843693"/>
<accession>A0A1J4JRJ9</accession>
<dbReference type="Gene3D" id="1.25.10.10">
    <property type="entry name" value="Leucine-rich Repeat Variant"/>
    <property type="match status" value="2"/>
</dbReference>